<feature type="compositionally biased region" description="Basic residues" evidence="1">
    <location>
        <begin position="224"/>
        <end position="247"/>
    </location>
</feature>
<dbReference type="STRING" id="91626.A0A0C9MR13"/>
<dbReference type="Proteomes" id="UP000053815">
    <property type="component" value="Unassembled WGS sequence"/>
</dbReference>
<evidence type="ECO:0000313" key="5">
    <source>
        <dbReference type="Proteomes" id="UP000053815"/>
    </source>
</evidence>
<feature type="chain" id="PRO_5002199936" description="LysM domain-containing protein" evidence="2">
    <location>
        <begin position="20"/>
        <end position="253"/>
    </location>
</feature>
<feature type="compositionally biased region" description="Basic residues" evidence="1">
    <location>
        <begin position="113"/>
        <end position="178"/>
    </location>
</feature>
<evidence type="ECO:0000313" key="4">
    <source>
        <dbReference type="EMBL" id="GAN09899.1"/>
    </source>
</evidence>
<dbReference type="InterPro" id="IPR018392">
    <property type="entry name" value="LysM"/>
</dbReference>
<accession>A0A0C9MR13</accession>
<keyword evidence="5" id="KW-1185">Reference proteome</keyword>
<proteinExistence type="predicted"/>
<evidence type="ECO:0000256" key="1">
    <source>
        <dbReference type="SAM" id="MobiDB-lite"/>
    </source>
</evidence>
<dbReference type="InterPro" id="IPR036779">
    <property type="entry name" value="LysM_dom_sf"/>
</dbReference>
<feature type="compositionally biased region" description="Basic residues" evidence="1">
    <location>
        <begin position="92"/>
        <end position="105"/>
    </location>
</feature>
<feature type="compositionally biased region" description="Basic residues" evidence="1">
    <location>
        <begin position="186"/>
        <end position="213"/>
    </location>
</feature>
<name>A0A0C9MR13_9FUNG</name>
<feature type="signal peptide" evidence="2">
    <location>
        <begin position="1"/>
        <end position="19"/>
    </location>
</feature>
<dbReference type="PROSITE" id="PS51782">
    <property type="entry name" value="LYSM"/>
    <property type="match status" value="1"/>
</dbReference>
<dbReference type="SUPFAM" id="SSF54106">
    <property type="entry name" value="LysM domain"/>
    <property type="match status" value="1"/>
</dbReference>
<dbReference type="CDD" id="cd00118">
    <property type="entry name" value="LysM"/>
    <property type="match status" value="1"/>
</dbReference>
<organism evidence="4">
    <name type="scientific">Mucor ambiguus</name>
    <dbReference type="NCBI Taxonomy" id="91626"/>
    <lineage>
        <taxon>Eukaryota</taxon>
        <taxon>Fungi</taxon>
        <taxon>Fungi incertae sedis</taxon>
        <taxon>Mucoromycota</taxon>
        <taxon>Mucoromycotina</taxon>
        <taxon>Mucoromycetes</taxon>
        <taxon>Mucorales</taxon>
        <taxon>Mucorineae</taxon>
        <taxon>Mucoraceae</taxon>
        <taxon>Mucor</taxon>
    </lineage>
</organism>
<dbReference type="Gene3D" id="3.10.350.10">
    <property type="entry name" value="LysM domain"/>
    <property type="match status" value="1"/>
</dbReference>
<gene>
    <name evidence="4" type="ORF">MAM1_0301c09432</name>
</gene>
<keyword evidence="2" id="KW-0732">Signal</keyword>
<feature type="domain" description="LysM" evidence="3">
    <location>
        <begin position="29"/>
        <end position="77"/>
    </location>
</feature>
<feature type="region of interest" description="Disordered" evidence="1">
    <location>
        <begin position="90"/>
        <end position="253"/>
    </location>
</feature>
<sequence length="253" mass="27901">MKLSLLVSSVLSAASLIQAADHYSHPCEETYNVVYADDCKSIAAAYGVTEAKLEQWNQYFNPKFQCDGLKAGDHVCVQFNEKLMKRAAVDAHKKKGPGPHNPKKPAHQDKKKGPTHQKAAAHHKKSSSHGKAAAHKKSVVHKMASTHKKEAAHHKKAPAQKKPSSHHKKNIAHKKAPAQKKEAVRGKKSSHHKKASPHKKAPVHKGLGKRSHSSKSGSGAANAKLHKKEKKHHKKEKKSHKHGKHQDKKQQAK</sequence>
<feature type="compositionally biased region" description="Low complexity" evidence="1">
    <location>
        <begin position="214"/>
        <end position="223"/>
    </location>
</feature>
<dbReference type="EMBL" id="DF836590">
    <property type="protein sequence ID" value="GAN09899.1"/>
    <property type="molecule type" value="Genomic_DNA"/>
</dbReference>
<evidence type="ECO:0000256" key="2">
    <source>
        <dbReference type="SAM" id="SignalP"/>
    </source>
</evidence>
<dbReference type="AlphaFoldDB" id="A0A0C9MR13"/>
<dbReference type="Pfam" id="PF01476">
    <property type="entry name" value="LysM"/>
    <property type="match status" value="1"/>
</dbReference>
<protein>
    <recommendedName>
        <fullName evidence="3">LysM domain-containing protein</fullName>
    </recommendedName>
</protein>
<dbReference type="OrthoDB" id="2290084at2759"/>
<evidence type="ECO:0000259" key="3">
    <source>
        <dbReference type="PROSITE" id="PS51782"/>
    </source>
</evidence>
<reference evidence="4" key="1">
    <citation type="submission" date="2014-09" db="EMBL/GenBank/DDBJ databases">
        <title>Draft genome sequence of an oleaginous Mucoromycotina fungus Mucor ambiguus NBRC6742.</title>
        <authorList>
            <person name="Takeda I."/>
            <person name="Yamane N."/>
            <person name="Morita T."/>
            <person name="Tamano K."/>
            <person name="Machida M."/>
            <person name="Baker S."/>
            <person name="Koike H."/>
        </authorList>
    </citation>
    <scope>NUCLEOTIDE SEQUENCE</scope>
    <source>
        <strain evidence="4">NBRC 6742</strain>
    </source>
</reference>